<keyword evidence="1" id="KW-0812">Transmembrane</keyword>
<dbReference type="AlphaFoldDB" id="A0A4Q1SJJ7"/>
<evidence type="ECO:0000313" key="2">
    <source>
        <dbReference type="EMBL" id="RXS97609.1"/>
    </source>
</evidence>
<evidence type="ECO:0008006" key="4">
    <source>
        <dbReference type="Google" id="ProtNLM"/>
    </source>
</evidence>
<sequence length="419" mass="46394">MSAVTSSRETVLPSSAEDRAVITAELEAILASAPFRNSRRYPAMLRYIVEKTLSNEQGTLKERLIGVEVFGRDPGYDTNADPVVRFSAGEVRKRIAQFYKESERDCSIEMELPLGSYIPRFYRRVTPASAAMEAAPEISPQPQALSFLASMPAEQLGHISERGRKVLWPYYALAALCLVVIAGAFLYRARAAADPILDVWAPMLDHSEPILISAGRPHPSDEEVPEKSNITIQDHILSPEFRVTIPTLSAITNIVAFLQSQREPFRIHEAYSNTLADLHHRPVILVTGNDNKWTQVLLQPLRFHFVQQGNFSYIEDAKRPDFRGWNVDFTRLFHQQTADYAIVARFTSATTGGPVMVVAGISSNGTEAAGEFIVSPQELAQLEASGAQADLKKNFEAVLKVEMVDGNTGSATVVASQFW</sequence>
<dbReference type="EMBL" id="SDMK01000001">
    <property type="protein sequence ID" value="RXS97609.1"/>
    <property type="molecule type" value="Genomic_DNA"/>
</dbReference>
<organism evidence="2 3">
    <name type="scientific">Silvibacterium dinghuense</name>
    <dbReference type="NCBI Taxonomy" id="1560006"/>
    <lineage>
        <taxon>Bacteria</taxon>
        <taxon>Pseudomonadati</taxon>
        <taxon>Acidobacteriota</taxon>
        <taxon>Terriglobia</taxon>
        <taxon>Terriglobales</taxon>
        <taxon>Acidobacteriaceae</taxon>
        <taxon>Silvibacterium</taxon>
    </lineage>
</organism>
<gene>
    <name evidence="2" type="ORF">ESZ00_06930</name>
</gene>
<protein>
    <recommendedName>
        <fullName evidence="4">Adenylate cyclase</fullName>
    </recommendedName>
</protein>
<reference evidence="2 3" key="1">
    <citation type="journal article" date="2016" name="Int. J. Syst. Evol. Microbiol.">
        <title>Acidipila dinghuensis sp. nov., an acidobacterium isolated from forest soil.</title>
        <authorList>
            <person name="Jiang Y.W."/>
            <person name="Wang J."/>
            <person name="Chen M.H."/>
            <person name="Lv Y.Y."/>
            <person name="Qiu L.H."/>
        </authorList>
    </citation>
    <scope>NUCLEOTIDE SEQUENCE [LARGE SCALE GENOMIC DNA]</scope>
    <source>
        <strain evidence="2 3">DHOF10</strain>
    </source>
</reference>
<dbReference type="RefSeq" id="WP_129207388.1">
    <property type="nucleotide sequence ID" value="NZ_BMGU01000001.1"/>
</dbReference>
<evidence type="ECO:0000313" key="3">
    <source>
        <dbReference type="Proteomes" id="UP000290253"/>
    </source>
</evidence>
<proteinExistence type="predicted"/>
<name>A0A4Q1SJJ7_9BACT</name>
<keyword evidence="1" id="KW-0472">Membrane</keyword>
<comment type="caution">
    <text evidence="2">The sequence shown here is derived from an EMBL/GenBank/DDBJ whole genome shotgun (WGS) entry which is preliminary data.</text>
</comment>
<dbReference type="OrthoDB" id="115074at2"/>
<keyword evidence="3" id="KW-1185">Reference proteome</keyword>
<keyword evidence="1" id="KW-1133">Transmembrane helix</keyword>
<dbReference type="Proteomes" id="UP000290253">
    <property type="component" value="Unassembled WGS sequence"/>
</dbReference>
<accession>A0A4Q1SJJ7</accession>
<evidence type="ECO:0000256" key="1">
    <source>
        <dbReference type="SAM" id="Phobius"/>
    </source>
</evidence>
<feature type="transmembrane region" description="Helical" evidence="1">
    <location>
        <begin position="168"/>
        <end position="187"/>
    </location>
</feature>